<dbReference type="InterPro" id="IPR031717">
    <property type="entry name" value="ODO-1/KGD_C"/>
</dbReference>
<dbReference type="Pfam" id="PF00676">
    <property type="entry name" value="E1_dh"/>
    <property type="match status" value="1"/>
</dbReference>
<dbReference type="EC" id="1.2.4.2" evidence="4"/>
<organism evidence="8 9">
    <name type="scientific">Draconibacterium aestuarii</name>
    <dbReference type="NCBI Taxonomy" id="2998507"/>
    <lineage>
        <taxon>Bacteria</taxon>
        <taxon>Pseudomonadati</taxon>
        <taxon>Bacteroidota</taxon>
        <taxon>Bacteroidia</taxon>
        <taxon>Marinilabiliales</taxon>
        <taxon>Prolixibacteraceae</taxon>
        <taxon>Draconibacterium</taxon>
    </lineage>
</organism>
<evidence type="ECO:0000259" key="7">
    <source>
        <dbReference type="SMART" id="SM00861"/>
    </source>
</evidence>
<dbReference type="InterPro" id="IPR011603">
    <property type="entry name" value="2oxoglutarate_DH_E1"/>
</dbReference>
<dbReference type="GO" id="GO:0006099">
    <property type="term" value="P:tricarboxylic acid cycle"/>
    <property type="evidence" value="ECO:0007669"/>
    <property type="project" value="TreeGrafter"/>
</dbReference>
<dbReference type="InterPro" id="IPR005475">
    <property type="entry name" value="Transketolase-like_Pyr-bd"/>
</dbReference>
<dbReference type="EMBL" id="JAPOHD010000058">
    <property type="protein sequence ID" value="MCY1722496.1"/>
    <property type="molecule type" value="Genomic_DNA"/>
</dbReference>
<gene>
    <name evidence="8" type="ORF">OU798_19255</name>
</gene>
<dbReference type="RefSeq" id="WP_343334822.1">
    <property type="nucleotide sequence ID" value="NZ_JAPOHD010000058.1"/>
</dbReference>
<dbReference type="Gene3D" id="3.40.50.12470">
    <property type="match status" value="1"/>
</dbReference>
<dbReference type="PANTHER" id="PTHR23152">
    <property type="entry name" value="2-OXOGLUTARATE DEHYDROGENASE"/>
    <property type="match status" value="1"/>
</dbReference>
<dbReference type="SUPFAM" id="SSF52518">
    <property type="entry name" value="Thiamin diphosphate-binding fold (THDP-binding)"/>
    <property type="match status" value="2"/>
</dbReference>
<evidence type="ECO:0000313" key="9">
    <source>
        <dbReference type="Proteomes" id="UP001145087"/>
    </source>
</evidence>
<comment type="cofactor">
    <cofactor evidence="1">
        <name>thiamine diphosphate</name>
        <dbReference type="ChEBI" id="CHEBI:58937"/>
    </cofactor>
</comment>
<keyword evidence="6" id="KW-0786">Thiamine pyrophosphate</keyword>
<dbReference type="Pfam" id="PF16870">
    <property type="entry name" value="OxoGdeHyase_C"/>
    <property type="match status" value="1"/>
</dbReference>
<dbReference type="CDD" id="cd02016">
    <property type="entry name" value="TPP_E1_OGDC_like"/>
    <property type="match status" value="1"/>
</dbReference>
<keyword evidence="9" id="KW-1185">Reference proteome</keyword>
<dbReference type="PIRSF" id="PIRSF000157">
    <property type="entry name" value="Oxoglu_dh_E1"/>
    <property type="match status" value="1"/>
</dbReference>
<dbReference type="Pfam" id="PF02779">
    <property type="entry name" value="Transket_pyr"/>
    <property type="match status" value="1"/>
</dbReference>
<accession>A0A9X3F8F4</accession>
<dbReference type="Pfam" id="PF16078">
    <property type="entry name" value="2-oxogl_dehyd_N"/>
    <property type="match status" value="1"/>
</dbReference>
<name>A0A9X3F8F4_9BACT</name>
<dbReference type="GO" id="GO:0005829">
    <property type="term" value="C:cytosol"/>
    <property type="evidence" value="ECO:0007669"/>
    <property type="project" value="TreeGrafter"/>
</dbReference>
<dbReference type="Gene3D" id="1.10.287.1150">
    <property type="entry name" value="TPP helical domain"/>
    <property type="match status" value="1"/>
</dbReference>
<dbReference type="AlphaFoldDB" id="A0A9X3F8F4"/>
<dbReference type="Gene3D" id="3.40.50.11610">
    <property type="entry name" value="Multifunctional 2-oxoglutarate metabolism enzyme, C-terminal domain"/>
    <property type="match status" value="1"/>
</dbReference>
<dbReference type="NCBIfam" id="NF008907">
    <property type="entry name" value="PRK12270.1"/>
    <property type="match status" value="1"/>
</dbReference>
<dbReference type="InterPro" id="IPR032106">
    <property type="entry name" value="2-oxogl_dehyd_N"/>
</dbReference>
<dbReference type="Gene3D" id="3.40.50.970">
    <property type="match status" value="1"/>
</dbReference>
<dbReference type="InterPro" id="IPR042179">
    <property type="entry name" value="KGD_C_sf"/>
</dbReference>
<dbReference type="NCBIfam" id="TIGR00239">
    <property type="entry name" value="2oxo_dh_E1"/>
    <property type="match status" value="1"/>
</dbReference>
<evidence type="ECO:0000256" key="6">
    <source>
        <dbReference type="ARBA" id="ARBA00023052"/>
    </source>
</evidence>
<dbReference type="GO" id="GO:0030976">
    <property type="term" value="F:thiamine pyrophosphate binding"/>
    <property type="evidence" value="ECO:0007669"/>
    <property type="project" value="InterPro"/>
</dbReference>
<evidence type="ECO:0000256" key="4">
    <source>
        <dbReference type="ARBA" id="ARBA00012280"/>
    </source>
</evidence>
<dbReference type="GO" id="GO:0004591">
    <property type="term" value="F:oxoglutarate dehydrogenase (succinyl-transferring) activity"/>
    <property type="evidence" value="ECO:0007669"/>
    <property type="project" value="UniProtKB-EC"/>
</dbReference>
<evidence type="ECO:0000256" key="2">
    <source>
        <dbReference type="ARBA" id="ARBA00003906"/>
    </source>
</evidence>
<comment type="function">
    <text evidence="2">E1 component of the 2-oxoglutarate dehydrogenase (OGDH) complex which catalyzes the decarboxylation of 2-oxoglutarate, the first step in the conversion of 2-oxoglutarate to succinyl-CoA and CO(2).</text>
</comment>
<dbReference type="GO" id="GO:0045252">
    <property type="term" value="C:oxoglutarate dehydrogenase complex"/>
    <property type="evidence" value="ECO:0007669"/>
    <property type="project" value="TreeGrafter"/>
</dbReference>
<keyword evidence="5 8" id="KW-0560">Oxidoreductase</keyword>
<dbReference type="InterPro" id="IPR001017">
    <property type="entry name" value="DH_E1"/>
</dbReference>
<comment type="caution">
    <text evidence="8">The sequence shown here is derived from an EMBL/GenBank/DDBJ whole genome shotgun (WGS) entry which is preliminary data.</text>
</comment>
<proteinExistence type="inferred from homology"/>
<dbReference type="InterPro" id="IPR029061">
    <property type="entry name" value="THDP-binding"/>
</dbReference>
<reference evidence="8" key="1">
    <citation type="submission" date="2022-11" db="EMBL/GenBank/DDBJ databases">
        <title>Marilongibacter aestuarii gen. nov., sp. nov., isolated from tidal flat sediment.</title>
        <authorList>
            <person name="Jiayan W."/>
        </authorList>
    </citation>
    <scope>NUCLEOTIDE SEQUENCE</scope>
    <source>
        <strain evidence="8">Z1-6</strain>
    </source>
</reference>
<dbReference type="Proteomes" id="UP001145087">
    <property type="component" value="Unassembled WGS sequence"/>
</dbReference>
<sequence length="911" mass="104216">MDKFSSVGNQELEAIEDLYQSFLEDPASVDQSWQQFFAGFELAQKQYPEKPSGIKSEHIDKEFAILNLIHGYRQRGHLFTKTNPVRARRTYSPTLAIENFGLAAKDLETTFQAGNEIGIGPAKLKDIVAHLEDTYCRSVGVEYVYMRHPEVVHWLRERMESTKNSEAYPDEKRKHFFYHLKLAVGFENFIHKKFVGQKRFSLEGAEAIIPALDAVIEKGSELGMEEFIMGMAHRGRLNILANILEKPYQNIFKEFYGKEYEDDITQGDVKYHLGYENEVVTDFGKKVKLKLLPNPSHLETVAPIVEGMVRSQIESKYERNYDKAAAIVIHGDAAIATQGVVYETTQMSQLPGYKTGGTIHLVINNQVGFTTPYTEARSSTYCTDVAKVTRSPVFHVNGDDVEALIWTVKLAMEFRQKFHSDVFIDILCYRKYGHNEGDEPRFTQPMLYKAISKHKNPRDIYADKLNGLGIMTLDESRQKVKEFDQFLEGKFKESEKIEKLQIRKFLLNEYKDYEMPSKVGFDESLETGVDIDTIKTVAAKINTLPTDLPFFKKVNRIISDRKMMIHDDRLDWAMGELLAYGTLLAEGHPVRLSGQDSERGTFAHRHAAFTVEGAEMKYFPLKHISENQARFKVYNSLLSEYAVLGFEYGYSLAQPNGLTIWEAQFGDFHNVAQVVIDQYITSAFEKWGLMNGLVLYLPHGYEGQGPEHSSARIERFLELSANNNIQVVIPTTPANMFHLLRRQIKMNTRLPLVIFTPKSLLRHPQVQSTVEDLASGSFQEIIDDKLANPELVEKVVFTSGRLYYDLEKYKVENGLSNVAVVRMEQIYPIPNKQINEILKKYKKSTELIWTQDEPENMGAWPFINRKLGWLGFKSVTRPESASPAAGLMEKHKQSLDLILETVFKQKEVAVV</sequence>
<evidence type="ECO:0000256" key="5">
    <source>
        <dbReference type="ARBA" id="ARBA00023002"/>
    </source>
</evidence>
<dbReference type="NCBIfam" id="NF006914">
    <property type="entry name" value="PRK09404.1"/>
    <property type="match status" value="1"/>
</dbReference>
<dbReference type="PANTHER" id="PTHR23152:SF4">
    <property type="entry name" value="2-OXOADIPATE DEHYDROGENASE COMPLEX COMPONENT E1"/>
    <property type="match status" value="1"/>
</dbReference>
<evidence type="ECO:0000256" key="1">
    <source>
        <dbReference type="ARBA" id="ARBA00001964"/>
    </source>
</evidence>
<evidence type="ECO:0000313" key="8">
    <source>
        <dbReference type="EMBL" id="MCY1722496.1"/>
    </source>
</evidence>
<protein>
    <recommendedName>
        <fullName evidence="4">oxoglutarate dehydrogenase (succinyl-transferring)</fullName>
        <ecNumber evidence="4">1.2.4.2</ecNumber>
    </recommendedName>
</protein>
<dbReference type="SMART" id="SM00861">
    <property type="entry name" value="Transket_pyr"/>
    <property type="match status" value="1"/>
</dbReference>
<comment type="similarity">
    <text evidence="3">Belongs to the alpha-ketoglutarate dehydrogenase family.</text>
</comment>
<evidence type="ECO:0000256" key="3">
    <source>
        <dbReference type="ARBA" id="ARBA00006936"/>
    </source>
</evidence>
<feature type="domain" description="Transketolase-like pyrimidine-binding" evidence="7">
    <location>
        <begin position="570"/>
        <end position="763"/>
    </location>
</feature>